<reference evidence="2 3" key="1">
    <citation type="submission" date="2017-09" db="EMBL/GenBank/DDBJ databases">
        <title>Mdr eskape-Ghana.</title>
        <authorList>
            <person name="Agyepong N."/>
            <person name="Janice J."/>
            <person name="Samuelsen O."/>
            <person name="Owusu-Ofori A."/>
            <person name="Sundsfjord A."/>
            <person name="Essack S."/>
            <person name="Pedersen T."/>
        </authorList>
    </citation>
    <scope>NUCLEOTIDE SEQUENCE [LARGE SCALE GENOMIC DNA]</scope>
    <source>
        <strain evidence="2 3">46</strain>
    </source>
</reference>
<feature type="signal peptide" evidence="1">
    <location>
        <begin position="1"/>
        <end position="18"/>
    </location>
</feature>
<dbReference type="Proteomes" id="UP000217648">
    <property type="component" value="Unassembled WGS sequence"/>
</dbReference>
<keyword evidence="1" id="KW-0732">Signal</keyword>
<sequence>MKKAIFGATLLLASSTFAGTVDDYLSRHPQLKESATVDIYVKRMAFMMALMDAQQRYNRSDDDFIYQLLSSNGDKYAKMGVRKFARDCRIERSIGQSGDLNKEECDLIIKTDKQK</sequence>
<organism evidence="2 3">
    <name type="scientific">Klebsiella quasipneumoniae</name>
    <dbReference type="NCBI Taxonomy" id="1463165"/>
    <lineage>
        <taxon>Bacteria</taxon>
        <taxon>Pseudomonadati</taxon>
        <taxon>Pseudomonadota</taxon>
        <taxon>Gammaproteobacteria</taxon>
        <taxon>Enterobacterales</taxon>
        <taxon>Enterobacteriaceae</taxon>
        <taxon>Klebsiella/Raoultella group</taxon>
        <taxon>Klebsiella</taxon>
        <taxon>Klebsiella pneumoniae complex</taxon>
    </lineage>
</organism>
<evidence type="ECO:0000313" key="3">
    <source>
        <dbReference type="Proteomes" id="UP000217648"/>
    </source>
</evidence>
<name>A0A2A5MEZ8_9ENTR</name>
<dbReference type="EMBL" id="NXHG01000018">
    <property type="protein sequence ID" value="PCM59242.1"/>
    <property type="molecule type" value="Genomic_DNA"/>
</dbReference>
<protein>
    <submittedName>
        <fullName evidence="2">Uncharacterized protein</fullName>
    </submittedName>
</protein>
<accession>A0A2A5MEZ8</accession>
<gene>
    <name evidence="2" type="ORF">CP911_23335</name>
</gene>
<dbReference type="RefSeq" id="WP_048337012.1">
    <property type="nucleotide sequence ID" value="NZ_BIJV01000032.1"/>
</dbReference>
<dbReference type="AlphaFoldDB" id="A0A2A5MEZ8"/>
<evidence type="ECO:0000256" key="1">
    <source>
        <dbReference type="SAM" id="SignalP"/>
    </source>
</evidence>
<evidence type="ECO:0000313" key="2">
    <source>
        <dbReference type="EMBL" id="PCM59242.1"/>
    </source>
</evidence>
<proteinExistence type="predicted"/>
<comment type="caution">
    <text evidence="2">The sequence shown here is derived from an EMBL/GenBank/DDBJ whole genome shotgun (WGS) entry which is preliminary data.</text>
</comment>
<feature type="chain" id="PRO_5013128385" evidence="1">
    <location>
        <begin position="19"/>
        <end position="115"/>
    </location>
</feature>